<dbReference type="InterPro" id="IPR014309">
    <property type="entry name" value="Xanthine_DH_Mopterin-bd_su"/>
</dbReference>
<comment type="cofactor">
    <cofactor evidence="1">
        <name>Mo-molybdopterin</name>
        <dbReference type="ChEBI" id="CHEBI:71302"/>
    </cofactor>
</comment>
<dbReference type="SMART" id="SM01008">
    <property type="entry name" value="Ald_Xan_dh_C"/>
    <property type="match status" value="1"/>
</dbReference>
<evidence type="ECO:0000313" key="12">
    <source>
        <dbReference type="EMBL" id="MCP1676047.1"/>
    </source>
</evidence>
<comment type="cofactor">
    <cofactor evidence="10">
        <name>Mo-molybdopterin cytosine dinucleotide</name>
        <dbReference type="ChEBI" id="CHEBI:71308"/>
    </cofactor>
</comment>
<evidence type="ECO:0000256" key="4">
    <source>
        <dbReference type="ARBA" id="ARBA00022714"/>
    </source>
</evidence>
<dbReference type="InterPro" id="IPR036856">
    <property type="entry name" value="Ald_Oxase/Xan_DH_a/b_sf"/>
</dbReference>
<keyword evidence="7" id="KW-0408">Iron</keyword>
<evidence type="ECO:0000256" key="5">
    <source>
        <dbReference type="ARBA" id="ARBA00022723"/>
    </source>
</evidence>
<dbReference type="Pfam" id="PF01315">
    <property type="entry name" value="Ald_Xan_dh_C"/>
    <property type="match status" value="1"/>
</dbReference>
<keyword evidence="4" id="KW-0001">2Fe-2S</keyword>
<keyword evidence="5" id="KW-0479">Metal-binding</keyword>
<comment type="similarity">
    <text evidence="3">Belongs to the xanthine dehydrogenase family.</text>
</comment>
<dbReference type="GO" id="GO:0005506">
    <property type="term" value="F:iron ion binding"/>
    <property type="evidence" value="ECO:0007669"/>
    <property type="project" value="InterPro"/>
</dbReference>
<dbReference type="PANTHER" id="PTHR45444:SF3">
    <property type="entry name" value="XANTHINE DEHYDROGENASE"/>
    <property type="match status" value="1"/>
</dbReference>
<dbReference type="Pfam" id="PF02738">
    <property type="entry name" value="MoCoBD_1"/>
    <property type="match status" value="1"/>
</dbReference>
<evidence type="ECO:0000313" key="13">
    <source>
        <dbReference type="Proteomes" id="UP001205843"/>
    </source>
</evidence>
<dbReference type="Proteomes" id="UP001205843">
    <property type="component" value="Unassembled WGS sequence"/>
</dbReference>
<evidence type="ECO:0000256" key="3">
    <source>
        <dbReference type="ARBA" id="ARBA00006849"/>
    </source>
</evidence>
<comment type="cofactor">
    <cofactor evidence="2">
        <name>FAD</name>
        <dbReference type="ChEBI" id="CHEBI:57692"/>
    </cofactor>
</comment>
<dbReference type="GO" id="GO:0030151">
    <property type="term" value="F:molybdenum ion binding"/>
    <property type="evidence" value="ECO:0007669"/>
    <property type="project" value="InterPro"/>
</dbReference>
<reference evidence="12" key="1">
    <citation type="submission" date="2022-03" db="EMBL/GenBank/DDBJ databases">
        <title>Genomic Encyclopedia of Type Strains, Phase III (KMG-III): the genomes of soil and plant-associated and newly described type strains.</title>
        <authorList>
            <person name="Whitman W."/>
        </authorList>
    </citation>
    <scope>NUCLEOTIDE SEQUENCE</scope>
    <source>
        <strain evidence="12">ANL 6-2</strain>
    </source>
</reference>
<comment type="caution">
    <text evidence="12">The sequence shown here is derived from an EMBL/GenBank/DDBJ whole genome shotgun (WGS) entry which is preliminary data.</text>
</comment>
<evidence type="ECO:0000256" key="9">
    <source>
        <dbReference type="ARBA" id="ARBA00034078"/>
    </source>
</evidence>
<dbReference type="EC" id="1.17.1.4" evidence="12"/>
<dbReference type="AlphaFoldDB" id="A0AAE3G926"/>
<dbReference type="NCBIfam" id="TIGR02965">
    <property type="entry name" value="xanthine_xdhB"/>
    <property type="match status" value="1"/>
</dbReference>
<evidence type="ECO:0000256" key="8">
    <source>
        <dbReference type="ARBA" id="ARBA00023014"/>
    </source>
</evidence>
<dbReference type="FunFam" id="3.30.365.10:FF:000001">
    <property type="entry name" value="Xanthine dehydrogenase oxidase"/>
    <property type="match status" value="1"/>
</dbReference>
<dbReference type="SUPFAM" id="SSF54665">
    <property type="entry name" value="CO dehydrogenase molybdoprotein N-domain-like"/>
    <property type="match status" value="1"/>
</dbReference>
<name>A0AAE3G926_9GAMM</name>
<dbReference type="GO" id="GO:0004854">
    <property type="term" value="F:xanthine dehydrogenase activity"/>
    <property type="evidence" value="ECO:0007669"/>
    <property type="project" value="UniProtKB-EC"/>
</dbReference>
<evidence type="ECO:0000256" key="7">
    <source>
        <dbReference type="ARBA" id="ARBA00023004"/>
    </source>
</evidence>
<keyword evidence="6 12" id="KW-0560">Oxidoreductase</keyword>
<dbReference type="InterPro" id="IPR000674">
    <property type="entry name" value="Ald_Oxase/Xan_DH_a/b"/>
</dbReference>
<dbReference type="InterPro" id="IPR016208">
    <property type="entry name" value="Ald_Oxase/xanthine_DH-like"/>
</dbReference>
<gene>
    <name evidence="12" type="ORF">J2T57_003206</name>
</gene>
<keyword evidence="8" id="KW-0411">Iron-sulfur</keyword>
<proteinExistence type="inferred from homology"/>
<dbReference type="Gene3D" id="3.90.1170.50">
    <property type="entry name" value="Aldehyde oxidase/xanthine dehydrogenase, a/b hammerhead"/>
    <property type="match status" value="1"/>
</dbReference>
<evidence type="ECO:0000256" key="6">
    <source>
        <dbReference type="ARBA" id="ARBA00023002"/>
    </source>
</evidence>
<organism evidence="12 13">
    <name type="scientific">Natronocella acetinitrilica</name>
    <dbReference type="NCBI Taxonomy" id="414046"/>
    <lineage>
        <taxon>Bacteria</taxon>
        <taxon>Pseudomonadati</taxon>
        <taxon>Pseudomonadota</taxon>
        <taxon>Gammaproteobacteria</taxon>
        <taxon>Chromatiales</taxon>
        <taxon>Ectothiorhodospiraceae</taxon>
        <taxon>Natronocella</taxon>
    </lineage>
</organism>
<dbReference type="InterPro" id="IPR046867">
    <property type="entry name" value="AldOxase/xan_DH_MoCoBD2"/>
</dbReference>
<protein>
    <submittedName>
        <fullName evidence="12">Xanthine dehydrogenase large subunit</fullName>
        <ecNumber evidence="12">1.17.1.4</ecNumber>
    </submittedName>
</protein>
<sequence>MSRRDGWAGFKAAESARTAHHALAHESAVGHVTGSALYIDDLPEPRDLLHAWVRLSDRAHAGISQLDVSPCRAAPGVAAVMTFDDLPAGTDVGPVAPGDLVFANGEVLYHGQALFAVAANSIAQARFAAMLADVGYDDRDAILEIDQALEKQAFVLPTREIAQGDAGGAIRQAPHRLRGRLRIGGQDHFYLEGHVAMAVPQEGGDMLVYSSTQHPSEVQHLVAGVLGVPDHAVVVEARRLGGGFGGKETQPAHIAAIAALLAQRAGRPVKLRLDRDDDMVMTGKRHDFLVDYDAGFDDEGRIHGVEFMLASRCGISPDLSASINDRAMYHADNAYYLPNVRIVSHRCFTNTVSNTAFRGFGGPQGMMAIEYLLDEIARHLGLDPLAVRRANLYGKGERSLTPYGQVVEHNILPQLFDEIEHSAEYAARRRAVADFNRRHPVFRKGLAITPVKFGISFTTTHLNQAGALVLVYTDGSVQLNHGGIEMGQGLYTKVAQLVAEEFGVAMERVRVTATTTGKVPNTSATAASSGSDLNGAAAVAACGKIRARLLEFAASHFSVQQSGLRLVDDALFAGQRRLCSFPELCKLAYLHRIQLSDTGFYATPDIHVDKSTLRGKPFFYFAYGVACSEVLVDTLTGEYRLLRADILHDCGQSLNPAIDIGQIEGGFIQGMGWLTTEELCWDDRGRLTTHAPSTYKIPAAGDTPTDFRVRIADWSRNPAATVRRSKAVGEPPLMLAISVFHALKDAVASVAPGPGSVPLDAPATPERVFMAMEQLRARGLQEAPGRKTVAET</sequence>
<evidence type="ECO:0000256" key="2">
    <source>
        <dbReference type="ARBA" id="ARBA00001974"/>
    </source>
</evidence>
<evidence type="ECO:0000256" key="1">
    <source>
        <dbReference type="ARBA" id="ARBA00001924"/>
    </source>
</evidence>
<dbReference type="RefSeq" id="WP_253480643.1">
    <property type="nucleotide sequence ID" value="NZ_JALJXV010000008.1"/>
</dbReference>
<dbReference type="PANTHER" id="PTHR45444">
    <property type="entry name" value="XANTHINE DEHYDROGENASE"/>
    <property type="match status" value="1"/>
</dbReference>
<keyword evidence="13" id="KW-1185">Reference proteome</keyword>
<dbReference type="GO" id="GO:0051537">
    <property type="term" value="F:2 iron, 2 sulfur cluster binding"/>
    <property type="evidence" value="ECO:0007669"/>
    <property type="project" value="UniProtKB-KW"/>
</dbReference>
<evidence type="ECO:0000259" key="11">
    <source>
        <dbReference type="SMART" id="SM01008"/>
    </source>
</evidence>
<dbReference type="Gene3D" id="3.30.365.10">
    <property type="entry name" value="Aldehyde oxidase/xanthine dehydrogenase, molybdopterin binding domain"/>
    <property type="match status" value="4"/>
</dbReference>
<evidence type="ECO:0000256" key="10">
    <source>
        <dbReference type="ARBA" id="ARBA00053029"/>
    </source>
</evidence>
<dbReference type="SUPFAM" id="SSF56003">
    <property type="entry name" value="Molybdenum cofactor-binding domain"/>
    <property type="match status" value="1"/>
</dbReference>
<dbReference type="Pfam" id="PF20256">
    <property type="entry name" value="MoCoBD_2"/>
    <property type="match status" value="1"/>
</dbReference>
<dbReference type="FunFam" id="3.30.365.10:FF:000002">
    <property type="entry name" value="Xanthine dehydrogenase oxidase"/>
    <property type="match status" value="1"/>
</dbReference>
<feature type="domain" description="Aldehyde oxidase/xanthine dehydrogenase a/b hammerhead" evidence="11">
    <location>
        <begin position="33"/>
        <end position="140"/>
    </location>
</feature>
<dbReference type="EMBL" id="JALJXV010000008">
    <property type="protein sequence ID" value="MCP1676047.1"/>
    <property type="molecule type" value="Genomic_DNA"/>
</dbReference>
<dbReference type="InterPro" id="IPR037165">
    <property type="entry name" value="AldOxase/xan_DH_Mopterin-bd_sf"/>
</dbReference>
<comment type="cofactor">
    <cofactor evidence="9">
        <name>[2Fe-2S] cluster</name>
        <dbReference type="ChEBI" id="CHEBI:190135"/>
    </cofactor>
</comment>
<accession>A0AAE3G926</accession>
<dbReference type="InterPro" id="IPR008274">
    <property type="entry name" value="AldOxase/xan_DH_MoCoBD1"/>
</dbReference>